<feature type="domain" description="PAS" evidence="1">
    <location>
        <begin position="38"/>
        <end position="90"/>
    </location>
</feature>
<evidence type="ECO:0008006" key="6">
    <source>
        <dbReference type="Google" id="ProtNLM"/>
    </source>
</evidence>
<dbReference type="InterPro" id="IPR000160">
    <property type="entry name" value="GGDEF_dom"/>
</dbReference>
<dbReference type="CDD" id="cd00130">
    <property type="entry name" value="PAS"/>
    <property type="match status" value="1"/>
</dbReference>
<gene>
    <name evidence="4" type="ORF">C0601_07660</name>
</gene>
<dbReference type="InterPro" id="IPR052155">
    <property type="entry name" value="Biofilm_reg_signaling"/>
</dbReference>
<evidence type="ECO:0000313" key="4">
    <source>
        <dbReference type="EMBL" id="PLX17428.1"/>
    </source>
</evidence>
<dbReference type="SMART" id="SM00267">
    <property type="entry name" value="GGDEF"/>
    <property type="match status" value="1"/>
</dbReference>
<protein>
    <recommendedName>
        <fullName evidence="6">Sensor domain-containing diguanylate cyclase</fullName>
    </recommendedName>
</protein>
<evidence type="ECO:0000259" key="1">
    <source>
        <dbReference type="PROSITE" id="PS50112"/>
    </source>
</evidence>
<feature type="domain" description="PAC" evidence="2">
    <location>
        <begin position="117"/>
        <end position="169"/>
    </location>
</feature>
<feature type="domain" description="GGDEF" evidence="3">
    <location>
        <begin position="204"/>
        <end position="318"/>
    </location>
</feature>
<dbReference type="Pfam" id="PF13426">
    <property type="entry name" value="PAS_9"/>
    <property type="match status" value="1"/>
</dbReference>
<dbReference type="SMART" id="SM00091">
    <property type="entry name" value="PAS"/>
    <property type="match status" value="1"/>
</dbReference>
<sequence length="318" mass="37054">MQVITFYYLKLLEHLISCYIMYLVIKKYIEDKMKNQLKNDMYKKILDNISDGVYFVDKERKIEYWNNGAEKITGYKQKEVLDSNCFDDLLCHCSDSGDLLCKNNCPLSFTLKDGKEREAEVYLRHKDGSRVPVKIKVSPVYDENNEITGAVEIFSDNSETLSAYDMIEQLRKLAFFDDTTNIPNRKFLDIKLNQHLNDLKENNLFFGIILIRFANYNNVKCSASRETADTILKIIAKTLDGVLAPFHILGRYDEDTFMIILPKMIESDFKDFEQRIKNIVNRCSFGLDFFSEKKEDSIKICFSGTVVKSREDIENLVI</sequence>
<dbReference type="Gene3D" id="3.30.450.20">
    <property type="entry name" value="PAS domain"/>
    <property type="match status" value="1"/>
</dbReference>
<evidence type="ECO:0000259" key="3">
    <source>
        <dbReference type="PROSITE" id="PS50887"/>
    </source>
</evidence>
<dbReference type="NCBIfam" id="TIGR00229">
    <property type="entry name" value="sensory_box"/>
    <property type="match status" value="1"/>
</dbReference>
<dbReference type="SMART" id="SM00086">
    <property type="entry name" value="PAC"/>
    <property type="match status" value="1"/>
</dbReference>
<dbReference type="Gene3D" id="3.30.70.270">
    <property type="match status" value="1"/>
</dbReference>
<dbReference type="Proteomes" id="UP000234857">
    <property type="component" value="Unassembled WGS sequence"/>
</dbReference>
<dbReference type="AlphaFoldDB" id="A0A2N5ZFF1"/>
<dbReference type="PROSITE" id="PS50113">
    <property type="entry name" value="PAC"/>
    <property type="match status" value="1"/>
</dbReference>
<reference evidence="4 5" key="1">
    <citation type="submission" date="2017-11" db="EMBL/GenBank/DDBJ databases">
        <title>Genome-resolved metagenomics identifies genetic mobility, metabolic interactions, and unexpected diversity in perchlorate-reducing communities.</title>
        <authorList>
            <person name="Barnum T.P."/>
            <person name="Figueroa I.A."/>
            <person name="Carlstrom C.I."/>
            <person name="Lucas L.N."/>
            <person name="Engelbrektson A.L."/>
            <person name="Coates J.D."/>
        </authorList>
    </citation>
    <scope>NUCLEOTIDE SEQUENCE [LARGE SCALE GENOMIC DNA]</scope>
    <source>
        <strain evidence="4">BM706</strain>
    </source>
</reference>
<dbReference type="PROSITE" id="PS50112">
    <property type="entry name" value="PAS"/>
    <property type="match status" value="1"/>
</dbReference>
<dbReference type="PROSITE" id="PS50887">
    <property type="entry name" value="GGDEF"/>
    <property type="match status" value="1"/>
</dbReference>
<accession>A0A2N5ZFF1</accession>
<dbReference type="InterPro" id="IPR000014">
    <property type="entry name" value="PAS"/>
</dbReference>
<dbReference type="EMBL" id="PKTG01000087">
    <property type="protein sequence ID" value="PLX17428.1"/>
    <property type="molecule type" value="Genomic_DNA"/>
</dbReference>
<evidence type="ECO:0000313" key="5">
    <source>
        <dbReference type="Proteomes" id="UP000234857"/>
    </source>
</evidence>
<dbReference type="SUPFAM" id="SSF55073">
    <property type="entry name" value="Nucleotide cyclase"/>
    <property type="match status" value="1"/>
</dbReference>
<dbReference type="InterPro" id="IPR043128">
    <property type="entry name" value="Rev_trsase/Diguanyl_cyclase"/>
</dbReference>
<organism evidence="4 5">
    <name type="scientific">Muiribacterium halophilum</name>
    <dbReference type="NCBI Taxonomy" id="2053465"/>
    <lineage>
        <taxon>Bacteria</taxon>
        <taxon>Candidatus Muiribacteriota</taxon>
        <taxon>Candidatus Muiribacteriia</taxon>
        <taxon>Candidatus Muiribacteriales</taxon>
        <taxon>Candidatus Muiribacteriaceae</taxon>
        <taxon>Candidatus Muiribacterium</taxon>
    </lineage>
</organism>
<dbReference type="InterPro" id="IPR000700">
    <property type="entry name" value="PAS-assoc_C"/>
</dbReference>
<dbReference type="InterPro" id="IPR035965">
    <property type="entry name" value="PAS-like_dom_sf"/>
</dbReference>
<dbReference type="InterPro" id="IPR001610">
    <property type="entry name" value="PAC"/>
</dbReference>
<proteinExistence type="predicted"/>
<comment type="caution">
    <text evidence="4">The sequence shown here is derived from an EMBL/GenBank/DDBJ whole genome shotgun (WGS) entry which is preliminary data.</text>
</comment>
<dbReference type="SUPFAM" id="SSF55785">
    <property type="entry name" value="PYP-like sensor domain (PAS domain)"/>
    <property type="match status" value="1"/>
</dbReference>
<dbReference type="PANTHER" id="PTHR44757:SF2">
    <property type="entry name" value="BIOFILM ARCHITECTURE MAINTENANCE PROTEIN MBAA"/>
    <property type="match status" value="1"/>
</dbReference>
<dbReference type="InterPro" id="IPR029787">
    <property type="entry name" value="Nucleotide_cyclase"/>
</dbReference>
<evidence type="ECO:0000259" key="2">
    <source>
        <dbReference type="PROSITE" id="PS50113"/>
    </source>
</evidence>
<dbReference type="PANTHER" id="PTHR44757">
    <property type="entry name" value="DIGUANYLATE CYCLASE DGCP"/>
    <property type="match status" value="1"/>
</dbReference>
<name>A0A2N5ZFF1_MUIH1</name>
<dbReference type="Pfam" id="PF00990">
    <property type="entry name" value="GGDEF"/>
    <property type="match status" value="1"/>
</dbReference>